<feature type="region of interest" description="Disordered" evidence="1">
    <location>
        <begin position="1"/>
        <end position="68"/>
    </location>
</feature>
<evidence type="ECO:0000256" key="1">
    <source>
        <dbReference type="SAM" id="MobiDB-lite"/>
    </source>
</evidence>
<dbReference type="Proteomes" id="UP001499938">
    <property type="component" value="Unassembled WGS sequence"/>
</dbReference>
<sequence length="68" mass="7127">MTDAGRRLEPVGGDGDGGQGERAREQVDDRQGKHGASQRPREERIATGRAQGTESNSPVRVGAVIGEG</sequence>
<evidence type="ECO:0000313" key="2">
    <source>
        <dbReference type="EMBL" id="GAA1788966.1"/>
    </source>
</evidence>
<protein>
    <submittedName>
        <fullName evidence="2">Uncharacterized protein</fullName>
    </submittedName>
</protein>
<reference evidence="2 3" key="1">
    <citation type="journal article" date="2019" name="Int. J. Syst. Evol. Microbiol.">
        <title>The Global Catalogue of Microorganisms (GCM) 10K type strain sequencing project: providing services to taxonomists for standard genome sequencing and annotation.</title>
        <authorList>
            <consortium name="The Broad Institute Genomics Platform"/>
            <consortium name="The Broad Institute Genome Sequencing Center for Infectious Disease"/>
            <person name="Wu L."/>
            <person name="Ma J."/>
        </authorList>
    </citation>
    <scope>NUCLEOTIDE SEQUENCE [LARGE SCALE GENOMIC DNA]</scope>
    <source>
        <strain evidence="2 3">JCM 15592</strain>
    </source>
</reference>
<proteinExistence type="predicted"/>
<name>A0ABN2LHZ6_9MICO</name>
<organism evidence="2 3">
    <name type="scientific">Nostocoides veronense</name>
    <dbReference type="NCBI Taxonomy" id="330836"/>
    <lineage>
        <taxon>Bacteria</taxon>
        <taxon>Bacillati</taxon>
        <taxon>Actinomycetota</taxon>
        <taxon>Actinomycetes</taxon>
        <taxon>Micrococcales</taxon>
        <taxon>Intrasporangiaceae</taxon>
        <taxon>Nostocoides</taxon>
    </lineage>
</organism>
<feature type="compositionally biased region" description="Basic and acidic residues" evidence="1">
    <location>
        <begin position="19"/>
        <end position="32"/>
    </location>
</feature>
<gene>
    <name evidence="2" type="ORF">GCM10009811_12380</name>
</gene>
<accession>A0ABN2LHZ6</accession>
<dbReference type="EMBL" id="BAAAPO010000021">
    <property type="protein sequence ID" value="GAA1788966.1"/>
    <property type="molecule type" value="Genomic_DNA"/>
</dbReference>
<keyword evidence="3" id="KW-1185">Reference proteome</keyword>
<evidence type="ECO:0000313" key="3">
    <source>
        <dbReference type="Proteomes" id="UP001499938"/>
    </source>
</evidence>
<comment type="caution">
    <text evidence="2">The sequence shown here is derived from an EMBL/GenBank/DDBJ whole genome shotgun (WGS) entry which is preliminary data.</text>
</comment>